<protein>
    <submittedName>
        <fullName evidence="2">Uncharacterized protein</fullName>
    </submittedName>
</protein>
<gene>
    <name evidence="2" type="ORF">Kpho01_64610</name>
</gene>
<dbReference type="Proteomes" id="UP001165143">
    <property type="component" value="Unassembled WGS sequence"/>
</dbReference>
<accession>A0A9W6PNT2</accession>
<name>A0A9W6PNT2_9ACTN</name>
<feature type="compositionally biased region" description="Low complexity" evidence="1">
    <location>
        <begin position="64"/>
        <end position="73"/>
    </location>
</feature>
<evidence type="ECO:0000313" key="2">
    <source>
        <dbReference type="EMBL" id="GLW58450.1"/>
    </source>
</evidence>
<reference evidence="2" key="1">
    <citation type="submission" date="2023-02" db="EMBL/GenBank/DDBJ databases">
        <title>Kitasatospora phosalacinea NBRC 14362.</title>
        <authorList>
            <person name="Ichikawa N."/>
            <person name="Sato H."/>
            <person name="Tonouchi N."/>
        </authorList>
    </citation>
    <scope>NUCLEOTIDE SEQUENCE</scope>
    <source>
        <strain evidence="2">NBRC 14362</strain>
    </source>
</reference>
<evidence type="ECO:0000313" key="3">
    <source>
        <dbReference type="Proteomes" id="UP001165143"/>
    </source>
</evidence>
<dbReference type="EMBL" id="BSRX01000052">
    <property type="protein sequence ID" value="GLW58450.1"/>
    <property type="molecule type" value="Genomic_DNA"/>
</dbReference>
<feature type="region of interest" description="Disordered" evidence="1">
    <location>
        <begin position="39"/>
        <end position="126"/>
    </location>
</feature>
<dbReference type="AlphaFoldDB" id="A0A9W6PNT2"/>
<comment type="caution">
    <text evidence="2">The sequence shown here is derived from an EMBL/GenBank/DDBJ whole genome shotgun (WGS) entry which is preliminary data.</text>
</comment>
<evidence type="ECO:0000256" key="1">
    <source>
        <dbReference type="SAM" id="MobiDB-lite"/>
    </source>
</evidence>
<sequence length="126" mass="13023">MTSAARPLRETGAPLHTVAARPGHASGFAFAAVFRAPAAGPRGRTAAPPPAFRPKGVDRPVGSATPRPRCATAPPRPRRPDRTNPPLRTRQDEFRPVGPDRPAGRSSMGAAVGSGDLGRAGRCSSS</sequence>
<organism evidence="2 3">
    <name type="scientific">Kitasatospora phosalacinea</name>
    <dbReference type="NCBI Taxonomy" id="2065"/>
    <lineage>
        <taxon>Bacteria</taxon>
        <taxon>Bacillati</taxon>
        <taxon>Actinomycetota</taxon>
        <taxon>Actinomycetes</taxon>
        <taxon>Kitasatosporales</taxon>
        <taxon>Streptomycetaceae</taxon>
        <taxon>Kitasatospora</taxon>
    </lineage>
</organism>
<proteinExistence type="predicted"/>